<dbReference type="InterPro" id="IPR005532">
    <property type="entry name" value="SUMF_dom"/>
</dbReference>
<dbReference type="Gene3D" id="3.90.1580.10">
    <property type="entry name" value="paralog of FGE (formylglycine-generating enzyme)"/>
    <property type="match status" value="1"/>
</dbReference>
<dbReference type="EMBL" id="LVJN01000018">
    <property type="protein sequence ID" value="OSM04926.1"/>
    <property type="molecule type" value="Genomic_DNA"/>
</dbReference>
<reference evidence="4 5" key="1">
    <citation type="journal article" date="2016" name="BMC Genomics">
        <title>Combined genomic and structural analyses of a cultured magnetotactic bacterium reveals its niche adaptation to a dynamic environment.</title>
        <authorList>
            <person name="Araujo A.C."/>
            <person name="Morillo V."/>
            <person name="Cypriano J."/>
            <person name="Teixeira L.C."/>
            <person name="Leao P."/>
            <person name="Lyra S."/>
            <person name="Almeida L.G."/>
            <person name="Bazylinski D.A."/>
            <person name="Vasconcellos A.T."/>
            <person name="Abreu F."/>
            <person name="Lins U."/>
        </authorList>
    </citation>
    <scope>NUCLEOTIDE SEQUENCE [LARGE SCALE GENOMIC DNA]</scope>
    <source>
        <strain evidence="4 5">IT-1</strain>
    </source>
</reference>
<protein>
    <recommendedName>
        <fullName evidence="3">Sulfatase-modifying factor enzyme-like domain-containing protein</fullName>
    </recommendedName>
</protein>
<gene>
    <name evidence="4" type="ORF">MAIT1_03035</name>
</gene>
<dbReference type="GO" id="GO:0120147">
    <property type="term" value="F:formylglycine-generating oxidase activity"/>
    <property type="evidence" value="ECO:0007669"/>
    <property type="project" value="TreeGrafter"/>
</dbReference>
<keyword evidence="5" id="KW-1185">Reference proteome</keyword>
<feature type="compositionally biased region" description="Low complexity" evidence="1">
    <location>
        <begin position="302"/>
        <end position="312"/>
    </location>
</feature>
<feature type="compositionally biased region" description="Polar residues" evidence="1">
    <location>
        <begin position="632"/>
        <end position="649"/>
    </location>
</feature>
<dbReference type="Pfam" id="PF03781">
    <property type="entry name" value="FGE-sulfatase"/>
    <property type="match status" value="1"/>
</dbReference>
<organism evidence="4 5">
    <name type="scientific">Magnetofaba australis IT-1</name>
    <dbReference type="NCBI Taxonomy" id="1434232"/>
    <lineage>
        <taxon>Bacteria</taxon>
        <taxon>Pseudomonadati</taxon>
        <taxon>Pseudomonadota</taxon>
        <taxon>Magnetococcia</taxon>
        <taxon>Magnetococcales</taxon>
        <taxon>Magnetococcaceae</taxon>
        <taxon>Magnetofaba</taxon>
    </lineage>
</organism>
<dbReference type="InterPro" id="IPR016187">
    <property type="entry name" value="CTDL_fold"/>
</dbReference>
<evidence type="ECO:0000313" key="5">
    <source>
        <dbReference type="Proteomes" id="UP000194003"/>
    </source>
</evidence>
<feature type="domain" description="Sulfatase-modifying factor enzyme-like" evidence="3">
    <location>
        <begin position="469"/>
        <end position="684"/>
    </location>
</feature>
<feature type="signal peptide" evidence="2">
    <location>
        <begin position="1"/>
        <end position="34"/>
    </location>
</feature>
<feature type="region of interest" description="Disordered" evidence="1">
    <location>
        <begin position="242"/>
        <end position="312"/>
    </location>
</feature>
<dbReference type="AlphaFoldDB" id="A0A1Y2K8D0"/>
<feature type="chain" id="PRO_5012802090" description="Sulfatase-modifying factor enzyme-like domain-containing protein" evidence="2">
    <location>
        <begin position="35"/>
        <end position="687"/>
    </location>
</feature>
<evidence type="ECO:0000313" key="4">
    <source>
        <dbReference type="EMBL" id="OSM04926.1"/>
    </source>
</evidence>
<proteinExistence type="predicted"/>
<feature type="region of interest" description="Disordered" evidence="1">
    <location>
        <begin position="425"/>
        <end position="449"/>
    </location>
</feature>
<evidence type="ECO:0000256" key="1">
    <source>
        <dbReference type="SAM" id="MobiDB-lite"/>
    </source>
</evidence>
<dbReference type="SUPFAM" id="SSF56436">
    <property type="entry name" value="C-type lectin-like"/>
    <property type="match status" value="1"/>
</dbReference>
<feature type="region of interest" description="Disordered" evidence="1">
    <location>
        <begin position="630"/>
        <end position="649"/>
    </location>
</feature>
<feature type="compositionally biased region" description="Low complexity" evidence="1">
    <location>
        <begin position="263"/>
        <end position="293"/>
    </location>
</feature>
<sequence>MTEHSSRPFSRQCARFARLASLALLLNLAQTAAASELSRQQITALLAEAQQDVSAMRLSSPPANNALVKLFEVRDSAPDNAEALALEIRVGERYAALAASRLAQDKVDLAVDFLVTAAALAPNNATVVKLTAQLEAKAPGKLAAQRQARVQELVAGGHYNLKRDRLTRPRERNALYRFVQALQLDPQSAAAKAGLRAVADRLLELAANPNASADNIADWRQTAQMIEKRYLHSSSTASVAAMAQTAAPAADDKPAQPSPPAASEPSPTAAVQAEQQPEPEAQSATAEPASAETSADEETAQQERQAQQEAAQALDEWIGMSVTLADDDIKAGRLIAPAQGNALARTRAVLRAAPDDARARSLAQRLVGALTLAALKEGLEPEMGLALLAQAASLLPGDARIGKAQGEVLQRQAQQRAQRAAAKQAARQAAKQAAESQFAPQPEAVAAAPAPSANAKEWVEPVTGMAFALAPKGCYQMGSAEGEADEKPLHKACLDAFWIGKFEVTQAQWMRVMGSSANPSKNAADPNRPVENISWHDTQEFIQKLNELSHANFRLPTEAEWEYACRSGGGDETWSGGADVQAAGWSKDVVGDGDGPYPVGRKQPNGLGLFDMSGNVYEWVADRYERDYYSRAPTQNPRNDSKNSPYQSLRSGSWRNEAVEVRCANRDWIKPNYFLDLIGFRLVRPAS</sequence>
<evidence type="ECO:0000259" key="3">
    <source>
        <dbReference type="Pfam" id="PF03781"/>
    </source>
</evidence>
<dbReference type="STRING" id="1434232.MAIT1_03035"/>
<name>A0A1Y2K8D0_9PROT</name>
<dbReference type="Proteomes" id="UP000194003">
    <property type="component" value="Unassembled WGS sequence"/>
</dbReference>
<comment type="caution">
    <text evidence="4">The sequence shown here is derived from an EMBL/GenBank/DDBJ whole genome shotgun (WGS) entry which is preliminary data.</text>
</comment>
<accession>A0A1Y2K8D0</accession>
<dbReference type="InterPro" id="IPR042095">
    <property type="entry name" value="SUMF_sf"/>
</dbReference>
<dbReference type="InterPro" id="IPR051043">
    <property type="entry name" value="Sulfatase_Mod_Factor_Kinase"/>
</dbReference>
<keyword evidence="2" id="KW-0732">Signal</keyword>
<dbReference type="PANTHER" id="PTHR23150:SF19">
    <property type="entry name" value="FORMYLGLYCINE-GENERATING ENZYME"/>
    <property type="match status" value="1"/>
</dbReference>
<evidence type="ECO:0000256" key="2">
    <source>
        <dbReference type="SAM" id="SignalP"/>
    </source>
</evidence>
<dbReference type="PANTHER" id="PTHR23150">
    <property type="entry name" value="SULFATASE MODIFYING FACTOR 1, 2"/>
    <property type="match status" value="1"/>
</dbReference>